<evidence type="ECO:0000313" key="2">
    <source>
        <dbReference type="EMBL" id="KAK2184445.1"/>
    </source>
</evidence>
<organism evidence="2 3">
    <name type="scientific">Ridgeia piscesae</name>
    <name type="common">Tubeworm</name>
    <dbReference type="NCBI Taxonomy" id="27915"/>
    <lineage>
        <taxon>Eukaryota</taxon>
        <taxon>Metazoa</taxon>
        <taxon>Spiralia</taxon>
        <taxon>Lophotrochozoa</taxon>
        <taxon>Annelida</taxon>
        <taxon>Polychaeta</taxon>
        <taxon>Sedentaria</taxon>
        <taxon>Canalipalpata</taxon>
        <taxon>Sabellida</taxon>
        <taxon>Siboglinidae</taxon>
        <taxon>Ridgeia</taxon>
    </lineage>
</organism>
<dbReference type="InterPro" id="IPR052925">
    <property type="entry name" value="Phage_Integrase-like_Recomb"/>
</dbReference>
<reference evidence="2" key="1">
    <citation type="journal article" date="2023" name="Mol. Biol. Evol.">
        <title>Third-Generation Sequencing Reveals the Adaptive Role of the Epigenome in Three Deep-Sea Polychaetes.</title>
        <authorList>
            <person name="Perez M."/>
            <person name="Aroh O."/>
            <person name="Sun Y."/>
            <person name="Lan Y."/>
            <person name="Juniper S.K."/>
            <person name="Young C.R."/>
            <person name="Angers B."/>
            <person name="Qian P.Y."/>
        </authorList>
    </citation>
    <scope>NUCLEOTIDE SEQUENCE</scope>
    <source>
        <strain evidence="2">R07B-5</strain>
    </source>
</reference>
<dbReference type="Gene3D" id="1.10.443.10">
    <property type="entry name" value="Intergrase catalytic core"/>
    <property type="match status" value="1"/>
</dbReference>
<dbReference type="EMBL" id="JAODUO010000264">
    <property type="protein sequence ID" value="KAK2184445.1"/>
    <property type="molecule type" value="Genomic_DNA"/>
</dbReference>
<dbReference type="InterPro" id="IPR013762">
    <property type="entry name" value="Integrase-like_cat_sf"/>
</dbReference>
<dbReference type="AlphaFoldDB" id="A0AAD9UCP2"/>
<dbReference type="GO" id="GO:0015074">
    <property type="term" value="P:DNA integration"/>
    <property type="evidence" value="ECO:0007669"/>
    <property type="project" value="InterPro"/>
</dbReference>
<keyword evidence="3" id="KW-1185">Reference proteome</keyword>
<evidence type="ECO:0000313" key="3">
    <source>
        <dbReference type="Proteomes" id="UP001209878"/>
    </source>
</evidence>
<protein>
    <recommendedName>
        <fullName evidence="4">Tyr recombinase domain-containing protein</fullName>
    </recommendedName>
</protein>
<name>A0AAD9UCP2_RIDPI</name>
<gene>
    <name evidence="2" type="ORF">NP493_265g00002</name>
</gene>
<comment type="caution">
    <text evidence="2">The sequence shown here is derived from an EMBL/GenBank/DDBJ whole genome shotgun (WGS) entry which is preliminary data.</text>
</comment>
<evidence type="ECO:0000256" key="1">
    <source>
        <dbReference type="ARBA" id="ARBA00023172"/>
    </source>
</evidence>
<dbReference type="PANTHER" id="PTHR34605">
    <property type="entry name" value="PHAGE_INTEGRASE DOMAIN-CONTAINING PROTEIN"/>
    <property type="match status" value="1"/>
</dbReference>
<sequence>MYLLAFHAFLRIGEIAVTSTAQSSCVLQLNQISLSSDKCTVVFHSYEHYQGPPVSFCPIKAIRAYLAVRRNAPGPLFIFPGGTPVAKPFFGDQLKKSLAWAGLSSECYKGHSFRIGAATTAAMQGISDEEIQRMGRCKSQAFTFFIRIPMLQLQ</sequence>
<dbReference type="Proteomes" id="UP001209878">
    <property type="component" value="Unassembled WGS sequence"/>
</dbReference>
<dbReference type="PANTHER" id="PTHR34605:SF3">
    <property type="entry name" value="P CELL-TYPE AGGLUTINATION PROTEIN MAP4-LIKE-RELATED"/>
    <property type="match status" value="1"/>
</dbReference>
<dbReference type="SUPFAM" id="SSF56349">
    <property type="entry name" value="DNA breaking-rejoining enzymes"/>
    <property type="match status" value="1"/>
</dbReference>
<evidence type="ECO:0008006" key="4">
    <source>
        <dbReference type="Google" id="ProtNLM"/>
    </source>
</evidence>
<keyword evidence="1" id="KW-0233">DNA recombination</keyword>
<dbReference type="GO" id="GO:0003677">
    <property type="term" value="F:DNA binding"/>
    <property type="evidence" value="ECO:0007669"/>
    <property type="project" value="InterPro"/>
</dbReference>
<proteinExistence type="predicted"/>
<dbReference type="InterPro" id="IPR011010">
    <property type="entry name" value="DNA_brk_join_enz"/>
</dbReference>
<accession>A0AAD9UCP2</accession>
<dbReference type="GO" id="GO:0006310">
    <property type="term" value="P:DNA recombination"/>
    <property type="evidence" value="ECO:0007669"/>
    <property type="project" value="UniProtKB-KW"/>
</dbReference>